<dbReference type="EMBL" id="MHWS01000017">
    <property type="protein sequence ID" value="OHB12079.1"/>
    <property type="molecule type" value="Genomic_DNA"/>
</dbReference>
<organism evidence="6 7">
    <name type="scientific">Candidatus Zambryskibacteria bacterium RIFCSPLOWO2_12_FULL_39_16</name>
    <dbReference type="NCBI Taxonomy" id="1802775"/>
    <lineage>
        <taxon>Bacteria</taxon>
        <taxon>Candidatus Zambryskiibacteriota</taxon>
    </lineage>
</organism>
<dbReference type="GO" id="GO:1990904">
    <property type="term" value="C:ribonucleoprotein complex"/>
    <property type="evidence" value="ECO:0007669"/>
    <property type="project" value="UniProtKB-KW"/>
</dbReference>
<dbReference type="InterPro" id="IPR000630">
    <property type="entry name" value="Ribosomal_uS8"/>
</dbReference>
<comment type="function">
    <text evidence="5">One of the primary rRNA binding proteins, it binds directly to 16S rRNA central domain where it helps coordinate assembly of the platform of the 30S subunit.</text>
</comment>
<keyword evidence="5" id="KW-0694">RNA-binding</keyword>
<dbReference type="Pfam" id="PF00410">
    <property type="entry name" value="Ribosomal_S8"/>
    <property type="match status" value="1"/>
</dbReference>
<proteinExistence type="inferred from homology"/>
<evidence type="ECO:0000313" key="7">
    <source>
        <dbReference type="Proteomes" id="UP000177276"/>
    </source>
</evidence>
<dbReference type="PANTHER" id="PTHR11758">
    <property type="entry name" value="40S RIBOSOMAL PROTEIN S15A"/>
    <property type="match status" value="1"/>
</dbReference>
<evidence type="ECO:0000256" key="4">
    <source>
        <dbReference type="ARBA" id="ARBA00035258"/>
    </source>
</evidence>
<dbReference type="AlphaFoldDB" id="A0A1G2URT1"/>
<comment type="subunit">
    <text evidence="5">Part of the 30S ribosomal subunit. Contacts proteins S5 and S12.</text>
</comment>
<dbReference type="SUPFAM" id="SSF56047">
    <property type="entry name" value="Ribosomal protein S8"/>
    <property type="match status" value="1"/>
</dbReference>
<keyword evidence="2 5" id="KW-0689">Ribosomal protein</keyword>
<dbReference type="HAMAP" id="MF_01302_B">
    <property type="entry name" value="Ribosomal_uS8_B"/>
    <property type="match status" value="1"/>
</dbReference>
<dbReference type="InterPro" id="IPR035987">
    <property type="entry name" value="Ribosomal_uS8_sf"/>
</dbReference>
<name>A0A1G2URT1_9BACT</name>
<comment type="similarity">
    <text evidence="1 5">Belongs to the universal ribosomal protein uS8 family.</text>
</comment>
<protein>
    <recommendedName>
        <fullName evidence="4 5">Small ribosomal subunit protein uS8</fullName>
    </recommendedName>
</protein>
<evidence type="ECO:0000256" key="3">
    <source>
        <dbReference type="ARBA" id="ARBA00023274"/>
    </source>
</evidence>
<dbReference type="Gene3D" id="3.30.1370.30">
    <property type="match status" value="1"/>
</dbReference>
<keyword evidence="5" id="KW-0699">rRNA-binding</keyword>
<evidence type="ECO:0000313" key="6">
    <source>
        <dbReference type="EMBL" id="OHB12079.1"/>
    </source>
</evidence>
<evidence type="ECO:0000256" key="5">
    <source>
        <dbReference type="HAMAP-Rule" id="MF_01302"/>
    </source>
</evidence>
<gene>
    <name evidence="5" type="primary">rpsH</name>
    <name evidence="6" type="ORF">A3G46_02795</name>
</gene>
<dbReference type="GO" id="GO:0005737">
    <property type="term" value="C:cytoplasm"/>
    <property type="evidence" value="ECO:0007669"/>
    <property type="project" value="UniProtKB-ARBA"/>
</dbReference>
<reference evidence="6 7" key="1">
    <citation type="journal article" date="2016" name="Nat. Commun.">
        <title>Thousands of microbial genomes shed light on interconnected biogeochemical processes in an aquifer system.</title>
        <authorList>
            <person name="Anantharaman K."/>
            <person name="Brown C.T."/>
            <person name="Hug L.A."/>
            <person name="Sharon I."/>
            <person name="Castelle C.J."/>
            <person name="Probst A.J."/>
            <person name="Thomas B.C."/>
            <person name="Singh A."/>
            <person name="Wilkins M.J."/>
            <person name="Karaoz U."/>
            <person name="Brodie E.L."/>
            <person name="Williams K.H."/>
            <person name="Hubbard S.S."/>
            <person name="Banfield J.F."/>
        </authorList>
    </citation>
    <scope>NUCLEOTIDE SEQUENCE [LARGE SCALE GENOMIC DNA]</scope>
</reference>
<evidence type="ECO:0000256" key="1">
    <source>
        <dbReference type="ARBA" id="ARBA00006471"/>
    </source>
</evidence>
<evidence type="ECO:0000256" key="2">
    <source>
        <dbReference type="ARBA" id="ARBA00022980"/>
    </source>
</evidence>
<dbReference type="GO" id="GO:0005840">
    <property type="term" value="C:ribosome"/>
    <property type="evidence" value="ECO:0007669"/>
    <property type="project" value="UniProtKB-KW"/>
</dbReference>
<dbReference type="GO" id="GO:0019843">
    <property type="term" value="F:rRNA binding"/>
    <property type="evidence" value="ECO:0007669"/>
    <property type="project" value="UniProtKB-UniRule"/>
</dbReference>
<sequence>MNDPIGDFIIRIKNAGNVHKEEISIPFSKMKLAIAELLSAKGYIGAVTKGAKGNAKYLNVELLYSGDGRPVVSGVRRMSKPSRRIYEGAKDIRRFRRGFGLSIFSTPKGIMADVDAKKNNLGGEFLFNIW</sequence>
<accession>A0A1G2URT1</accession>
<keyword evidence="3 5" id="KW-0687">Ribonucleoprotein</keyword>
<dbReference type="Proteomes" id="UP000177276">
    <property type="component" value="Unassembled WGS sequence"/>
</dbReference>
<dbReference type="NCBIfam" id="NF001109">
    <property type="entry name" value="PRK00136.1"/>
    <property type="match status" value="1"/>
</dbReference>
<dbReference type="GO" id="GO:0006412">
    <property type="term" value="P:translation"/>
    <property type="evidence" value="ECO:0007669"/>
    <property type="project" value="UniProtKB-UniRule"/>
</dbReference>
<dbReference type="Gene3D" id="3.30.1490.10">
    <property type="match status" value="1"/>
</dbReference>
<dbReference type="GO" id="GO:0003735">
    <property type="term" value="F:structural constituent of ribosome"/>
    <property type="evidence" value="ECO:0007669"/>
    <property type="project" value="InterPro"/>
</dbReference>
<comment type="caution">
    <text evidence="6">The sequence shown here is derived from an EMBL/GenBank/DDBJ whole genome shotgun (WGS) entry which is preliminary data.</text>
</comment>
<dbReference type="FunFam" id="3.30.1490.10:FF:000001">
    <property type="entry name" value="30S ribosomal protein S8"/>
    <property type="match status" value="1"/>
</dbReference>